<keyword evidence="8" id="KW-1185">Reference proteome</keyword>
<evidence type="ECO:0000256" key="3">
    <source>
        <dbReference type="SAM" id="Coils"/>
    </source>
</evidence>
<feature type="compositionally biased region" description="Basic and acidic residues" evidence="4">
    <location>
        <begin position="629"/>
        <end position="645"/>
    </location>
</feature>
<feature type="domain" description="Mto1-like Mto2p-binding" evidence="6">
    <location>
        <begin position="1400"/>
        <end position="1448"/>
    </location>
</feature>
<keyword evidence="3" id="KW-0175">Coiled coil</keyword>
<feature type="compositionally biased region" description="Basic and acidic residues" evidence="4">
    <location>
        <begin position="57"/>
        <end position="73"/>
    </location>
</feature>
<organism evidence="7 8">
    <name type="scientific">Discina gigas</name>
    <dbReference type="NCBI Taxonomy" id="1032678"/>
    <lineage>
        <taxon>Eukaryota</taxon>
        <taxon>Fungi</taxon>
        <taxon>Dikarya</taxon>
        <taxon>Ascomycota</taxon>
        <taxon>Pezizomycotina</taxon>
        <taxon>Pezizomycetes</taxon>
        <taxon>Pezizales</taxon>
        <taxon>Discinaceae</taxon>
        <taxon>Discina</taxon>
    </lineage>
</organism>
<reference evidence="7 8" key="1">
    <citation type="submission" date="2024-02" db="EMBL/GenBank/DDBJ databases">
        <title>Discinaceae phylogenomics.</title>
        <authorList>
            <person name="Dirks A.C."/>
            <person name="James T.Y."/>
        </authorList>
    </citation>
    <scope>NUCLEOTIDE SEQUENCE [LARGE SCALE GENOMIC DNA]</scope>
    <source>
        <strain evidence="7 8">ACD0624</strain>
    </source>
</reference>
<feature type="compositionally biased region" description="Basic and acidic residues" evidence="4">
    <location>
        <begin position="218"/>
        <end position="232"/>
    </location>
</feature>
<dbReference type="SUPFAM" id="SSF90257">
    <property type="entry name" value="Myosin rod fragments"/>
    <property type="match status" value="1"/>
</dbReference>
<feature type="compositionally biased region" description="Basic and acidic residues" evidence="4">
    <location>
        <begin position="554"/>
        <end position="566"/>
    </location>
</feature>
<dbReference type="Pfam" id="PF07989">
    <property type="entry name" value="Cnn_1N"/>
    <property type="match status" value="1"/>
</dbReference>
<sequence>MEPLSPQLPAPPRDPGGEGGVLEMPPTSPISDSSRNESGRFASSRGQHLADMSLPPDQRKHLLEMDSSFRADSDPGNSTDFSEILSGTVFGRVGDMGPPPIPVNPPKRKLQRSASNISTRSSRSSRSISTSNRISKTREGIFADKPEQYLQSPVLPYHDPEDSSPDRTSFPSEDPDTLPSSPSVAAQTRNSSRSSALAHPFIPATRTDPNSEEIGLAIERRPSGRSSRDEGNRGGTHSTEVVKSSSASSRSARMSSSSTNHGNKRRPKFLKSRQSNSQRSSISSMTDMNPDFDNDGASTITAGGMGGGVLSRSTSLGSIASGVTGLAGSGGSIYSGDKPIISMSTAAERALARLDEEERNFRLNSTVSPNGSRGRHPSPGDSSSEPKTPTDQKPSLVPTDTVITAHVKSIHIPPTVTREYHSRNPPSPSKRPGATPVLAQGKNMTLKEQSFIIDRLQKENFDLKIKVFYLNEKLEKQSDEGIKEMMKENIDMKVKLAEGMRERKTLKKRIRELEKKIEEMGGEKEGEEEDGEIWELRERVERYEVEIEELTRNAEREKKMRDETEKGQPAGAGEDVEMLHELLETETARREQVDAENRRLREELWRLRNDPIPSHLSSHSTRQSSVRGGSERGERGDREDSRDHGLMNQLRVENDELRREVGAQTSMLTSRNREKERLYQEIEELKLHMRNGGGGGGASVLGMNDNRSVMSDRLLDRSVSRAGAASAAGTHVTNLSENERDDYENANGQLRDRVSELRLKNQELQLALENCYRELDAMVVDHEEEIELAHAEVQEMQAERNDVLRMREEIEMDFEQLKEEAEEEIQRLEEEIDIRIGEMERLEEDGRLKEEDFKALQGEMRNVSDIVVKLEDAQEEQQGEVRRLEEQIEEARRTIGQNEQECQALENSLREANEKVNLLTVQGESAKNEIAFLREEQDADKIKIGELENIIKGMEADISTEQERLTETRERLESERHDREHMGDQRQEWEKKLNEKNQEVMAVKEDVRRLRGKVSNREEEAKQWRDRLEELERALREAMGDLSGTRSGLLKSIVGLQAELESTLEELDHTKNQLNEKDRLLKDRESLLETMALDARKLAELLEKEKAGRKSDRAALDTLQTTHQQTRRTITQHQSTVTDLEKARSKDTRTIQQLEQQYREQLAERNNLLTQIWQRLSALCGPDWAQRNSLVQTTTGSGGATGKQSMETAVVGALQGFQKNMLCGVKTIESIVAGFKTRCRGVERDLWKEYQVVENALETRTRRLERLENLIRGGIGEQSGMRTEVAKLRTENRLLKAELNVVKNEQQAAAGLVSPGLHRSKTMTAASSSATTTTTTTTERKHKHRHRSERETEIRSEPGEKADTNAVVASAVPTGMLARATSSASAPPQLSDNQDVSEKRWILRLRELEKRLKAEREARLLDRSAAKKKVDEARGQREELKAELERERVGKIGS</sequence>
<proteinExistence type="predicted"/>
<keyword evidence="2" id="KW-0963">Cytoplasm</keyword>
<evidence type="ECO:0000256" key="1">
    <source>
        <dbReference type="ARBA" id="ARBA00004496"/>
    </source>
</evidence>
<dbReference type="InterPro" id="IPR012943">
    <property type="entry name" value="Cnn_1N"/>
</dbReference>
<feature type="compositionally biased region" description="Low complexity" evidence="4">
    <location>
        <begin position="244"/>
        <end position="258"/>
    </location>
</feature>
<feature type="compositionally biased region" description="Low complexity" evidence="4">
    <location>
        <begin position="1322"/>
        <end position="1337"/>
    </location>
</feature>
<feature type="compositionally biased region" description="Basic and acidic residues" evidence="4">
    <location>
        <begin position="1348"/>
        <end position="1360"/>
    </location>
</feature>
<dbReference type="EMBL" id="JBBBZM010000053">
    <property type="protein sequence ID" value="KAL0636283.1"/>
    <property type="molecule type" value="Genomic_DNA"/>
</dbReference>
<evidence type="ECO:0000256" key="4">
    <source>
        <dbReference type="SAM" id="MobiDB-lite"/>
    </source>
</evidence>
<feature type="compositionally biased region" description="Basic and acidic residues" evidence="4">
    <location>
        <begin position="136"/>
        <end position="147"/>
    </location>
</feature>
<feature type="coiled-coil region" evidence="3">
    <location>
        <begin position="1250"/>
        <end position="1305"/>
    </location>
</feature>
<dbReference type="Gene3D" id="1.10.287.1490">
    <property type="match status" value="1"/>
</dbReference>
<protein>
    <recommendedName>
        <fullName evidence="9">Anucleate primary sterigmata protein B</fullName>
    </recommendedName>
</protein>
<comment type="caution">
    <text evidence="7">The sequence shown here is derived from an EMBL/GenBank/DDBJ whole genome shotgun (WGS) entry which is preliminary data.</text>
</comment>
<feature type="region of interest" description="Disordered" evidence="4">
    <location>
        <begin position="412"/>
        <end position="436"/>
    </location>
</feature>
<feature type="region of interest" description="Disordered" evidence="4">
    <location>
        <begin position="1321"/>
        <end position="1360"/>
    </location>
</feature>
<dbReference type="Pfam" id="PF12808">
    <property type="entry name" value="Mto2_bdg"/>
    <property type="match status" value="1"/>
</dbReference>
<feature type="region of interest" description="Disordered" evidence="4">
    <location>
        <begin position="1422"/>
        <end position="1454"/>
    </location>
</feature>
<evidence type="ECO:0000313" key="7">
    <source>
        <dbReference type="EMBL" id="KAL0636283.1"/>
    </source>
</evidence>
<feature type="compositionally biased region" description="Pro residues" evidence="4">
    <location>
        <begin position="1"/>
        <end position="14"/>
    </location>
</feature>
<dbReference type="PANTHER" id="PTHR23159">
    <property type="entry name" value="CENTROSOMAL PROTEIN 2"/>
    <property type="match status" value="1"/>
</dbReference>
<accession>A0ABR3GK19</accession>
<feature type="region of interest" description="Disordered" evidence="4">
    <location>
        <begin position="721"/>
        <end position="743"/>
    </location>
</feature>
<feature type="compositionally biased region" description="Polar residues" evidence="4">
    <location>
        <begin position="362"/>
        <end position="371"/>
    </location>
</feature>
<evidence type="ECO:0000259" key="6">
    <source>
        <dbReference type="Pfam" id="PF12808"/>
    </source>
</evidence>
<name>A0ABR3GK19_9PEZI</name>
<feature type="region of interest" description="Disordered" evidence="4">
    <location>
        <begin position="611"/>
        <end position="656"/>
    </location>
</feature>
<feature type="compositionally biased region" description="Polar residues" evidence="4">
    <location>
        <begin position="178"/>
        <end position="195"/>
    </location>
</feature>
<evidence type="ECO:0000313" key="8">
    <source>
        <dbReference type="Proteomes" id="UP001447188"/>
    </source>
</evidence>
<feature type="region of interest" description="Disordered" evidence="4">
    <location>
        <begin position="357"/>
        <end position="396"/>
    </location>
</feature>
<feature type="compositionally biased region" description="Low complexity" evidence="4">
    <location>
        <begin position="112"/>
        <end position="134"/>
    </location>
</feature>
<feature type="compositionally biased region" description="Basic residues" evidence="4">
    <location>
        <begin position="262"/>
        <end position="271"/>
    </location>
</feature>
<feature type="region of interest" description="Disordered" evidence="4">
    <location>
        <begin position="554"/>
        <end position="577"/>
    </location>
</feature>
<gene>
    <name evidence="7" type="ORF">Q9L58_004740</name>
</gene>
<feature type="coiled-coil region" evidence="3">
    <location>
        <begin position="1137"/>
        <end position="1171"/>
    </location>
</feature>
<feature type="compositionally biased region" description="Low complexity" evidence="4">
    <location>
        <begin position="272"/>
        <end position="284"/>
    </location>
</feature>
<feature type="compositionally biased region" description="Low complexity" evidence="4">
    <location>
        <begin position="614"/>
        <end position="628"/>
    </location>
</feature>
<feature type="region of interest" description="Disordered" evidence="4">
    <location>
        <begin position="1"/>
        <end position="299"/>
    </location>
</feature>
<comment type="subcellular location">
    <subcellularLocation>
        <location evidence="1">Cytoplasm</location>
    </subcellularLocation>
</comment>
<feature type="compositionally biased region" description="Polar residues" evidence="4">
    <location>
        <begin position="380"/>
        <end position="393"/>
    </location>
</feature>
<dbReference type="Proteomes" id="UP001447188">
    <property type="component" value="Unassembled WGS sequence"/>
</dbReference>
<dbReference type="PANTHER" id="PTHR23159:SF31">
    <property type="entry name" value="CENTROSOME-ASSOCIATED PROTEIN CEP250 ISOFORM X1"/>
    <property type="match status" value="1"/>
</dbReference>
<feature type="domain" description="Centrosomin N-terminal motif 1" evidence="5">
    <location>
        <begin position="445"/>
        <end position="518"/>
    </location>
</feature>
<dbReference type="InterPro" id="IPR024545">
    <property type="entry name" value="Mto1-like_Mto2p-bd"/>
</dbReference>
<evidence type="ECO:0000259" key="5">
    <source>
        <dbReference type="Pfam" id="PF07989"/>
    </source>
</evidence>
<evidence type="ECO:0000256" key="2">
    <source>
        <dbReference type="ARBA" id="ARBA00022490"/>
    </source>
</evidence>
<evidence type="ECO:0008006" key="9">
    <source>
        <dbReference type="Google" id="ProtNLM"/>
    </source>
</evidence>